<dbReference type="Pfam" id="PF00892">
    <property type="entry name" value="EamA"/>
    <property type="match status" value="2"/>
</dbReference>
<evidence type="ECO:0000256" key="5">
    <source>
        <dbReference type="ARBA" id="ARBA00023136"/>
    </source>
</evidence>
<keyword evidence="3 6" id="KW-0812">Transmembrane</keyword>
<dbReference type="PANTHER" id="PTHR42920:SF5">
    <property type="entry name" value="EAMA DOMAIN-CONTAINING PROTEIN"/>
    <property type="match status" value="1"/>
</dbReference>
<feature type="transmembrane region" description="Helical" evidence="6">
    <location>
        <begin position="177"/>
        <end position="198"/>
    </location>
</feature>
<accession>A0A7V4KBV8</accession>
<dbReference type="InterPro" id="IPR051258">
    <property type="entry name" value="Diverse_Substrate_Transporter"/>
</dbReference>
<dbReference type="AlphaFoldDB" id="A0A7V4KBV8"/>
<gene>
    <name evidence="8" type="ORF">ENT78_01135</name>
</gene>
<evidence type="ECO:0000256" key="2">
    <source>
        <dbReference type="ARBA" id="ARBA00022475"/>
    </source>
</evidence>
<feature type="transmembrane region" description="Helical" evidence="6">
    <location>
        <begin position="127"/>
        <end position="145"/>
    </location>
</feature>
<keyword evidence="4 6" id="KW-1133">Transmembrane helix</keyword>
<evidence type="ECO:0000313" key="8">
    <source>
        <dbReference type="EMBL" id="HGU52130.1"/>
    </source>
</evidence>
<feature type="transmembrane region" description="Helical" evidence="6">
    <location>
        <begin position="46"/>
        <end position="65"/>
    </location>
</feature>
<proteinExistence type="predicted"/>
<feature type="transmembrane region" description="Helical" evidence="6">
    <location>
        <begin position="210"/>
        <end position="229"/>
    </location>
</feature>
<feature type="domain" description="EamA" evidence="7">
    <location>
        <begin position="148"/>
        <end position="282"/>
    </location>
</feature>
<dbReference type="InterPro" id="IPR000620">
    <property type="entry name" value="EamA_dom"/>
</dbReference>
<feature type="transmembrane region" description="Helical" evidence="6">
    <location>
        <begin position="15"/>
        <end position="34"/>
    </location>
</feature>
<protein>
    <submittedName>
        <fullName evidence="8">DMT family transporter</fullName>
    </submittedName>
</protein>
<name>A0A7V4KBV8_FERPE</name>
<keyword evidence="5 6" id="KW-0472">Membrane</keyword>
<comment type="caution">
    <text evidence="8">The sequence shown here is derived from an EMBL/GenBank/DDBJ whole genome shotgun (WGS) entry which is preliminary data.</text>
</comment>
<evidence type="ECO:0000259" key="7">
    <source>
        <dbReference type="Pfam" id="PF00892"/>
    </source>
</evidence>
<evidence type="ECO:0000256" key="3">
    <source>
        <dbReference type="ARBA" id="ARBA00022692"/>
    </source>
</evidence>
<dbReference type="InterPro" id="IPR037185">
    <property type="entry name" value="EmrE-like"/>
</dbReference>
<reference evidence="8" key="1">
    <citation type="journal article" date="2020" name="mSystems">
        <title>Genome- and Community-Level Interaction Insights into Carbon Utilization and Element Cycling Functions of Hydrothermarchaeota in Hydrothermal Sediment.</title>
        <authorList>
            <person name="Zhou Z."/>
            <person name="Liu Y."/>
            <person name="Xu W."/>
            <person name="Pan J."/>
            <person name="Luo Z.H."/>
            <person name="Li M."/>
        </authorList>
    </citation>
    <scope>NUCLEOTIDE SEQUENCE [LARGE SCALE GENOMIC DNA]</scope>
    <source>
        <strain evidence="8">SpSt-61</strain>
    </source>
</reference>
<comment type="subcellular location">
    <subcellularLocation>
        <location evidence="1">Cell membrane</location>
        <topology evidence="1">Multi-pass membrane protein</topology>
    </subcellularLocation>
</comment>
<dbReference type="GO" id="GO:0005886">
    <property type="term" value="C:plasma membrane"/>
    <property type="evidence" value="ECO:0007669"/>
    <property type="project" value="UniProtKB-SubCell"/>
</dbReference>
<evidence type="ECO:0000256" key="1">
    <source>
        <dbReference type="ARBA" id="ARBA00004651"/>
    </source>
</evidence>
<feature type="transmembrane region" description="Helical" evidence="6">
    <location>
        <begin position="267"/>
        <end position="288"/>
    </location>
</feature>
<feature type="transmembrane region" description="Helical" evidence="6">
    <location>
        <begin position="72"/>
        <end position="92"/>
    </location>
</feature>
<dbReference type="PANTHER" id="PTHR42920">
    <property type="entry name" value="OS03G0707200 PROTEIN-RELATED"/>
    <property type="match status" value="1"/>
</dbReference>
<feature type="domain" description="EamA" evidence="7">
    <location>
        <begin position="16"/>
        <end position="140"/>
    </location>
</feature>
<keyword evidence="2" id="KW-1003">Cell membrane</keyword>
<evidence type="ECO:0000256" key="4">
    <source>
        <dbReference type="ARBA" id="ARBA00022989"/>
    </source>
</evidence>
<feature type="transmembrane region" description="Helical" evidence="6">
    <location>
        <begin position="98"/>
        <end position="115"/>
    </location>
</feature>
<evidence type="ECO:0000256" key="6">
    <source>
        <dbReference type="SAM" id="Phobius"/>
    </source>
</evidence>
<dbReference type="SUPFAM" id="SSF103481">
    <property type="entry name" value="Multidrug resistance efflux transporter EmrE"/>
    <property type="match status" value="2"/>
</dbReference>
<feature type="transmembrane region" description="Helical" evidence="6">
    <location>
        <begin position="241"/>
        <end position="261"/>
    </location>
</feature>
<sequence length="302" mass="33704">MKGEFGTEYNLKDKFIAIFWLLVLTFLWGLTFPIQKLVLNEEISPFLYNAIRFWIATFLSALVFGKSDWIRGTVLGIVMAVAYATQTWGLTITTSTKSGFITSLYIVIVPFFSYIIEHEKVRKLQVLGFLGALIGMYLLSGGISGYNFGDFLTTICGVMYALHVVLITKFSKQVNEYSLLTPQFFTVALLNTLFNVFYRGNGDKWSFSMSAIFVATFTAVTATIFAIIIQAKYQKVVGSNVSALIFVGEPLFAMILSVLILKEHLTTSQLMGGLLMLASIILGVLNISERQDGLIFAKKKQE</sequence>
<organism evidence="8">
    <name type="scientific">Fervidobacterium pennivorans</name>
    <dbReference type="NCBI Taxonomy" id="93466"/>
    <lineage>
        <taxon>Bacteria</taxon>
        <taxon>Thermotogati</taxon>
        <taxon>Thermotogota</taxon>
        <taxon>Thermotogae</taxon>
        <taxon>Thermotogales</taxon>
        <taxon>Fervidobacteriaceae</taxon>
        <taxon>Fervidobacterium</taxon>
    </lineage>
</organism>
<dbReference type="EMBL" id="DSZZ01000052">
    <property type="protein sequence ID" value="HGU52130.1"/>
    <property type="molecule type" value="Genomic_DNA"/>
</dbReference>